<evidence type="ECO:0000313" key="2">
    <source>
        <dbReference type="EMBL" id="GAI02576.1"/>
    </source>
</evidence>
<feature type="transmembrane region" description="Helical" evidence="1">
    <location>
        <begin position="7"/>
        <end position="30"/>
    </location>
</feature>
<organism evidence="2">
    <name type="scientific">marine sediment metagenome</name>
    <dbReference type="NCBI Taxonomy" id="412755"/>
    <lineage>
        <taxon>unclassified sequences</taxon>
        <taxon>metagenomes</taxon>
        <taxon>ecological metagenomes</taxon>
    </lineage>
</organism>
<evidence type="ECO:0000256" key="1">
    <source>
        <dbReference type="SAM" id="Phobius"/>
    </source>
</evidence>
<comment type="caution">
    <text evidence="2">The sequence shown here is derived from an EMBL/GenBank/DDBJ whole genome shotgun (WGS) entry which is preliminary data.</text>
</comment>
<accession>X1L9Q5</accession>
<reference evidence="2" key="1">
    <citation type="journal article" date="2014" name="Front. Microbiol.">
        <title>High frequency of phylogenetically diverse reductive dehalogenase-homologous genes in deep subseafloor sedimentary metagenomes.</title>
        <authorList>
            <person name="Kawai M."/>
            <person name="Futagami T."/>
            <person name="Toyoda A."/>
            <person name="Takaki Y."/>
            <person name="Nishi S."/>
            <person name="Hori S."/>
            <person name="Arai W."/>
            <person name="Tsubouchi T."/>
            <person name="Morono Y."/>
            <person name="Uchiyama I."/>
            <person name="Ito T."/>
            <person name="Fujiyama A."/>
            <person name="Inagaki F."/>
            <person name="Takami H."/>
        </authorList>
    </citation>
    <scope>NUCLEOTIDE SEQUENCE</scope>
    <source>
        <strain evidence="2">Expedition CK06-06</strain>
    </source>
</reference>
<dbReference type="EMBL" id="BARV01012218">
    <property type="protein sequence ID" value="GAI02576.1"/>
    <property type="molecule type" value="Genomic_DNA"/>
</dbReference>
<name>X1L9Q5_9ZZZZ</name>
<proteinExistence type="predicted"/>
<sequence>MKSIIKTVLSGLIAGVVMIFLSYLINGVILGEAHTNYSFLGLKAIPYICQDY</sequence>
<keyword evidence="1" id="KW-0812">Transmembrane</keyword>
<keyword evidence="1" id="KW-0472">Membrane</keyword>
<keyword evidence="1" id="KW-1133">Transmembrane helix</keyword>
<dbReference type="AlphaFoldDB" id="X1L9Q5"/>
<gene>
    <name evidence="2" type="ORF">S06H3_22741</name>
</gene>
<protein>
    <submittedName>
        <fullName evidence="2">Uncharacterized protein</fullName>
    </submittedName>
</protein>